<dbReference type="Proteomes" id="UP000283469">
    <property type="component" value="Unassembled WGS sequence"/>
</dbReference>
<organism evidence="1 2">
    <name type="scientific">Sphingobium terrigena</name>
    <dbReference type="NCBI Taxonomy" id="2304063"/>
    <lineage>
        <taxon>Bacteria</taxon>
        <taxon>Pseudomonadati</taxon>
        <taxon>Pseudomonadota</taxon>
        <taxon>Alphaproteobacteria</taxon>
        <taxon>Sphingomonadales</taxon>
        <taxon>Sphingomonadaceae</taxon>
        <taxon>Sphingobium</taxon>
    </lineage>
</organism>
<accession>A0A418YU01</accession>
<evidence type="ECO:0000313" key="1">
    <source>
        <dbReference type="EMBL" id="RJG55558.1"/>
    </source>
</evidence>
<reference evidence="1 2" key="1">
    <citation type="submission" date="2018-08" db="EMBL/GenBank/DDBJ databases">
        <title>Sphingobium sp. EO9.</title>
        <authorList>
            <person name="Park Y."/>
            <person name="Kim K.H."/>
            <person name="Jeon C.O."/>
        </authorList>
    </citation>
    <scope>NUCLEOTIDE SEQUENCE [LARGE SCALE GENOMIC DNA]</scope>
    <source>
        <strain evidence="1 2">EO9</strain>
    </source>
</reference>
<comment type="caution">
    <text evidence="1">The sequence shown here is derived from an EMBL/GenBank/DDBJ whole genome shotgun (WGS) entry which is preliminary data.</text>
</comment>
<dbReference type="EMBL" id="QVRA01000006">
    <property type="protein sequence ID" value="RJG55558.1"/>
    <property type="molecule type" value="Genomic_DNA"/>
</dbReference>
<sequence>MTKADKLLDRMLRNPAGDWTISDIQTLCAQLGWACLPPTGGGSHWKVAVPGSDTILTIPAKRPIKPVYVRKLMAFVKDSKHG</sequence>
<evidence type="ECO:0000313" key="2">
    <source>
        <dbReference type="Proteomes" id="UP000283469"/>
    </source>
</evidence>
<protein>
    <submittedName>
        <fullName evidence="1">Type II toxin-antitoxin system HicA family toxin</fullName>
    </submittedName>
</protein>
<name>A0A418YU01_9SPHN</name>
<proteinExistence type="predicted"/>
<keyword evidence="2" id="KW-1185">Reference proteome</keyword>
<gene>
    <name evidence="1" type="ORF">D0Z70_09175</name>
</gene>
<dbReference type="AlphaFoldDB" id="A0A418YU01"/>
<dbReference type="OrthoDB" id="308644at2"/>
<dbReference type="RefSeq" id="WP_119745578.1">
    <property type="nucleotide sequence ID" value="NZ_QVRA01000006.1"/>
</dbReference>